<evidence type="ECO:0000256" key="4">
    <source>
        <dbReference type="ARBA" id="ARBA00022759"/>
    </source>
</evidence>
<accession>A0A9Q3GRS5</accession>
<dbReference type="AlphaFoldDB" id="A0A9Q3GRS5"/>
<dbReference type="GO" id="GO:0046872">
    <property type="term" value="F:metal ion binding"/>
    <property type="evidence" value="ECO:0007669"/>
    <property type="project" value="UniProtKB-KW"/>
</dbReference>
<keyword evidence="1" id="KW-0548">Nucleotidyltransferase</keyword>
<dbReference type="GO" id="GO:0003676">
    <property type="term" value="F:nucleic acid binding"/>
    <property type="evidence" value="ECO:0007669"/>
    <property type="project" value="InterPro"/>
</dbReference>
<gene>
    <name evidence="11" type="ORF">O181_016409</name>
</gene>
<keyword evidence="12" id="KW-1185">Reference proteome</keyword>
<dbReference type="PANTHER" id="PTHR42648">
    <property type="entry name" value="TRANSPOSASE, PUTATIVE-RELATED"/>
    <property type="match status" value="1"/>
</dbReference>
<dbReference type="InterPro" id="IPR039537">
    <property type="entry name" value="Retrotran_Ty1/copia-like"/>
</dbReference>
<reference evidence="11" key="1">
    <citation type="submission" date="2021-03" db="EMBL/GenBank/DDBJ databases">
        <title>Draft genome sequence of rust myrtle Austropuccinia psidii MF-1, a brazilian biotype.</title>
        <authorList>
            <person name="Quecine M.C."/>
            <person name="Pachon D.M.R."/>
            <person name="Bonatelli M.L."/>
            <person name="Correr F.H."/>
            <person name="Franceschini L.M."/>
            <person name="Leite T.F."/>
            <person name="Margarido G.R.A."/>
            <person name="Almeida C.A."/>
            <person name="Ferrarezi J.A."/>
            <person name="Labate C.A."/>
        </authorList>
    </citation>
    <scope>NUCLEOTIDE SEQUENCE</scope>
    <source>
        <strain evidence="11">MF-1</strain>
    </source>
</reference>
<keyword evidence="4" id="KW-0255">Endonuclease</keyword>
<evidence type="ECO:0000256" key="5">
    <source>
        <dbReference type="ARBA" id="ARBA00022801"/>
    </source>
</evidence>
<evidence type="ECO:0000256" key="9">
    <source>
        <dbReference type="ARBA" id="ARBA00022932"/>
    </source>
</evidence>
<keyword evidence="9" id="KW-0808">Transferase</keyword>
<dbReference type="InterPro" id="IPR012337">
    <property type="entry name" value="RNaseH-like_sf"/>
</dbReference>
<evidence type="ECO:0000256" key="6">
    <source>
        <dbReference type="ARBA" id="ARBA00022842"/>
    </source>
</evidence>
<dbReference type="EMBL" id="AVOT02004553">
    <property type="protein sequence ID" value="MBW0476694.1"/>
    <property type="molecule type" value="Genomic_DNA"/>
</dbReference>
<keyword evidence="7" id="KW-0229">DNA integration</keyword>
<keyword evidence="9" id="KW-0239">DNA-directed DNA polymerase</keyword>
<dbReference type="GO" id="GO:0016787">
    <property type="term" value="F:hydrolase activity"/>
    <property type="evidence" value="ECO:0007669"/>
    <property type="project" value="UniProtKB-KW"/>
</dbReference>
<evidence type="ECO:0008006" key="13">
    <source>
        <dbReference type="Google" id="ProtNLM"/>
    </source>
</evidence>
<dbReference type="GO" id="GO:0003964">
    <property type="term" value="F:RNA-directed DNA polymerase activity"/>
    <property type="evidence" value="ECO:0007669"/>
    <property type="project" value="UniProtKB-KW"/>
</dbReference>
<keyword evidence="2" id="KW-0540">Nuclease</keyword>
<name>A0A9Q3GRS5_9BASI</name>
<sequence>MKVKYSLPAVQVTKLPTSLWHQQLGHPGNQVIKCMGLPECPSRCSTSDLNKIHKLPFKHNFDYVANHLYCAQIDVVGPILPSSVSGNPYFLIIVDQATSFKIVRLLKNKSKAFKQFIIVKAYIEIFMTVLSRNWSPILEHKGYAKCTNRTILDKTRCLINGSGLPKRYWAEALNTAVLLISKHVRFDELDFPSSQSSSSKDKLEISGNIGMLDLGRVDDEVPPHNPVEAISETRPTEVNETEAVDEVCSVTPDLVPRDNSRGVDEFLLPLEEINAPD</sequence>
<keyword evidence="5" id="KW-0378">Hydrolase</keyword>
<evidence type="ECO:0000256" key="3">
    <source>
        <dbReference type="ARBA" id="ARBA00022723"/>
    </source>
</evidence>
<evidence type="ECO:0000313" key="11">
    <source>
        <dbReference type="EMBL" id="MBW0476694.1"/>
    </source>
</evidence>
<dbReference type="GO" id="GO:0003887">
    <property type="term" value="F:DNA-directed DNA polymerase activity"/>
    <property type="evidence" value="ECO:0007669"/>
    <property type="project" value="UniProtKB-KW"/>
</dbReference>
<dbReference type="SUPFAM" id="SSF53098">
    <property type="entry name" value="Ribonuclease H-like"/>
    <property type="match status" value="1"/>
</dbReference>
<evidence type="ECO:0000256" key="1">
    <source>
        <dbReference type="ARBA" id="ARBA00022695"/>
    </source>
</evidence>
<dbReference type="GO" id="GO:0015074">
    <property type="term" value="P:DNA integration"/>
    <property type="evidence" value="ECO:0007669"/>
    <property type="project" value="UniProtKB-KW"/>
</dbReference>
<keyword evidence="8" id="KW-0695">RNA-directed DNA polymerase</keyword>
<organism evidence="11 12">
    <name type="scientific">Austropuccinia psidii MF-1</name>
    <dbReference type="NCBI Taxonomy" id="1389203"/>
    <lineage>
        <taxon>Eukaryota</taxon>
        <taxon>Fungi</taxon>
        <taxon>Dikarya</taxon>
        <taxon>Basidiomycota</taxon>
        <taxon>Pucciniomycotina</taxon>
        <taxon>Pucciniomycetes</taxon>
        <taxon>Pucciniales</taxon>
        <taxon>Sphaerophragmiaceae</taxon>
        <taxon>Austropuccinia</taxon>
    </lineage>
</organism>
<evidence type="ECO:0000256" key="2">
    <source>
        <dbReference type="ARBA" id="ARBA00022722"/>
    </source>
</evidence>
<evidence type="ECO:0000256" key="7">
    <source>
        <dbReference type="ARBA" id="ARBA00022908"/>
    </source>
</evidence>
<dbReference type="GO" id="GO:0006310">
    <property type="term" value="P:DNA recombination"/>
    <property type="evidence" value="ECO:0007669"/>
    <property type="project" value="UniProtKB-KW"/>
</dbReference>
<dbReference type="Gene3D" id="3.30.420.10">
    <property type="entry name" value="Ribonuclease H-like superfamily/Ribonuclease H"/>
    <property type="match status" value="1"/>
</dbReference>
<keyword evidence="6" id="KW-0460">Magnesium</keyword>
<dbReference type="Proteomes" id="UP000765509">
    <property type="component" value="Unassembled WGS sequence"/>
</dbReference>
<proteinExistence type="predicted"/>
<dbReference type="OrthoDB" id="3243429at2759"/>
<keyword evidence="10" id="KW-0233">DNA recombination</keyword>
<evidence type="ECO:0000256" key="10">
    <source>
        <dbReference type="ARBA" id="ARBA00023172"/>
    </source>
</evidence>
<evidence type="ECO:0000256" key="8">
    <source>
        <dbReference type="ARBA" id="ARBA00022918"/>
    </source>
</evidence>
<comment type="caution">
    <text evidence="11">The sequence shown here is derived from an EMBL/GenBank/DDBJ whole genome shotgun (WGS) entry which is preliminary data.</text>
</comment>
<evidence type="ECO:0000313" key="12">
    <source>
        <dbReference type="Proteomes" id="UP000765509"/>
    </source>
</evidence>
<dbReference type="PANTHER" id="PTHR42648:SF11">
    <property type="entry name" value="TRANSPOSON TY4-P GAG-POL POLYPROTEIN"/>
    <property type="match status" value="1"/>
</dbReference>
<dbReference type="GO" id="GO:0004519">
    <property type="term" value="F:endonuclease activity"/>
    <property type="evidence" value="ECO:0007669"/>
    <property type="project" value="UniProtKB-KW"/>
</dbReference>
<protein>
    <recommendedName>
        <fullName evidence="13">Integrase catalytic domain-containing protein</fullName>
    </recommendedName>
</protein>
<dbReference type="InterPro" id="IPR036397">
    <property type="entry name" value="RNaseH_sf"/>
</dbReference>
<keyword evidence="3" id="KW-0479">Metal-binding</keyword>